<feature type="compositionally biased region" description="Low complexity" evidence="2">
    <location>
        <begin position="99"/>
        <end position="110"/>
    </location>
</feature>
<evidence type="ECO:0000256" key="2">
    <source>
        <dbReference type="SAM" id="MobiDB-lite"/>
    </source>
</evidence>
<feature type="region of interest" description="Disordered" evidence="2">
    <location>
        <begin position="514"/>
        <end position="536"/>
    </location>
</feature>
<evidence type="ECO:0000313" key="4">
    <source>
        <dbReference type="Proteomes" id="UP000800200"/>
    </source>
</evidence>
<evidence type="ECO:0008006" key="5">
    <source>
        <dbReference type="Google" id="ProtNLM"/>
    </source>
</evidence>
<evidence type="ECO:0000313" key="3">
    <source>
        <dbReference type="EMBL" id="KAF2181671.1"/>
    </source>
</evidence>
<feature type="compositionally biased region" description="Polar residues" evidence="2">
    <location>
        <begin position="523"/>
        <end position="536"/>
    </location>
</feature>
<feature type="coiled-coil region" evidence="1">
    <location>
        <begin position="399"/>
        <end position="426"/>
    </location>
</feature>
<dbReference type="EMBL" id="ML994651">
    <property type="protein sequence ID" value="KAF2181671.1"/>
    <property type="molecule type" value="Genomic_DNA"/>
</dbReference>
<feature type="coiled-coil region" evidence="1">
    <location>
        <begin position="472"/>
        <end position="506"/>
    </location>
</feature>
<keyword evidence="1" id="KW-0175">Coiled coil</keyword>
<dbReference type="Pfam" id="PF14555">
    <property type="entry name" value="UBA_4"/>
    <property type="match status" value="1"/>
</dbReference>
<dbReference type="Proteomes" id="UP000800200">
    <property type="component" value="Unassembled WGS sequence"/>
</dbReference>
<dbReference type="PANTHER" id="PTHR39597:SF1">
    <property type="entry name" value="UBA DOMAIN-CONTAINING PROTEIN RUP1"/>
    <property type="match status" value="1"/>
</dbReference>
<dbReference type="PANTHER" id="PTHR39597">
    <property type="entry name" value="UBA DOMAIN-CONTAINING PROTEIN RUP1"/>
    <property type="match status" value="1"/>
</dbReference>
<name>A0A6A6DQ86_9PEZI</name>
<evidence type="ECO:0000256" key="1">
    <source>
        <dbReference type="SAM" id="Coils"/>
    </source>
</evidence>
<gene>
    <name evidence="3" type="ORF">K469DRAFT_670767</name>
</gene>
<dbReference type="GO" id="GO:0005829">
    <property type="term" value="C:cytosol"/>
    <property type="evidence" value="ECO:0007669"/>
    <property type="project" value="TreeGrafter"/>
</dbReference>
<protein>
    <recommendedName>
        <fullName evidence="5">Ubiquitin interaction motif protein</fullName>
    </recommendedName>
</protein>
<dbReference type="AlphaFoldDB" id="A0A6A6DQ86"/>
<accession>A0A6A6DQ86</accession>
<dbReference type="OrthoDB" id="4489171at2759"/>
<feature type="region of interest" description="Disordered" evidence="2">
    <location>
        <begin position="77"/>
        <end position="133"/>
    </location>
</feature>
<dbReference type="InterPro" id="IPR055335">
    <property type="entry name" value="Ucp6/RUP1"/>
</dbReference>
<keyword evidence="4" id="KW-1185">Reference proteome</keyword>
<dbReference type="GO" id="GO:0016579">
    <property type="term" value="P:protein deubiquitination"/>
    <property type="evidence" value="ECO:0007669"/>
    <property type="project" value="TreeGrafter"/>
</dbReference>
<sequence>MSAEALENSAAMFGEMVGGELTREDCLKFLRTCNNDLNLALNKYYDQGLSAIQENAWDSSLFSADRYGQHEESNAPSFRIDFAPGLDNYPHSGAPSRPPSRTSHRSGSSPAHIGDAPVQSVENGQESGVIGNSGPVFGPATREFYESNQWALVPTTTTAEYIPDAIPTQRRREEEGPAIIKPLPNGDYLPALITILHSVPLFRNMFLAPELSLDDYGVNEDWWKGTAFTPARTVEYGSKASAAHELDLIHETQRLMAFLDSSDRAYGSVGCLLQLEAFAKASELVSEFPDFHKFLMVWGGAYQNQTSHAQLNGVLRSMVNANGKNVESWFLDAAVIHHDPSASLTIYDVLDAHLLSTPSGKAHIVDISNVLVMQLTGSNNNATSLDVKIPSTFFADRYLMRNKQAIDEMLQEMKQYEDQIAQIDAKASKLKYHQDRKTGQKMDSLKLLKTSMSAFIPKEGDLIENPRNAEILIQLQSIHDSVERKLSKLEEEKKKVRETLDSISNLFKGPIDDGTDSSIDITENSNTSSQVPTRRSLSSPYKLCGVSTRPNVFYLLHPDIKSDVPNAKQWWRVEYATGTSEAYILRERLTLARVLEKASSEHDSVLLVYANDAALSTPPIQLAKPLQDFIKKDNLMFLREIQNDFEGKPNVPVIGDWDREEEDPPDYGEDWAYNGGSSVFGGSFETVSAKQFHQNQGDSGFSSTTLTPNTEIEDEAVDVADGMEMTEISGGMATWAGGVSNASSDTVGGEVMEIVDSQRIDLKDGIKREADESPEVRHIEFVEPKKGG</sequence>
<reference evidence="3" key="1">
    <citation type="journal article" date="2020" name="Stud. Mycol.">
        <title>101 Dothideomycetes genomes: a test case for predicting lifestyles and emergence of pathogens.</title>
        <authorList>
            <person name="Haridas S."/>
            <person name="Albert R."/>
            <person name="Binder M."/>
            <person name="Bloem J."/>
            <person name="Labutti K."/>
            <person name="Salamov A."/>
            <person name="Andreopoulos B."/>
            <person name="Baker S."/>
            <person name="Barry K."/>
            <person name="Bills G."/>
            <person name="Bluhm B."/>
            <person name="Cannon C."/>
            <person name="Castanera R."/>
            <person name="Culley D."/>
            <person name="Daum C."/>
            <person name="Ezra D."/>
            <person name="Gonzalez J."/>
            <person name="Henrissat B."/>
            <person name="Kuo A."/>
            <person name="Liang C."/>
            <person name="Lipzen A."/>
            <person name="Lutzoni F."/>
            <person name="Magnuson J."/>
            <person name="Mondo S."/>
            <person name="Nolan M."/>
            <person name="Ohm R."/>
            <person name="Pangilinan J."/>
            <person name="Park H.-J."/>
            <person name="Ramirez L."/>
            <person name="Alfaro M."/>
            <person name="Sun H."/>
            <person name="Tritt A."/>
            <person name="Yoshinaga Y."/>
            <person name="Zwiers L.-H."/>
            <person name="Turgeon B."/>
            <person name="Goodwin S."/>
            <person name="Spatafora J."/>
            <person name="Crous P."/>
            <person name="Grigoriev I."/>
        </authorList>
    </citation>
    <scope>NUCLEOTIDE SEQUENCE</scope>
    <source>
        <strain evidence="3">CBS 207.26</strain>
    </source>
</reference>
<proteinExistence type="predicted"/>
<dbReference type="GO" id="GO:0005634">
    <property type="term" value="C:nucleus"/>
    <property type="evidence" value="ECO:0007669"/>
    <property type="project" value="TreeGrafter"/>
</dbReference>
<organism evidence="3 4">
    <name type="scientific">Zopfia rhizophila CBS 207.26</name>
    <dbReference type="NCBI Taxonomy" id="1314779"/>
    <lineage>
        <taxon>Eukaryota</taxon>
        <taxon>Fungi</taxon>
        <taxon>Dikarya</taxon>
        <taxon>Ascomycota</taxon>
        <taxon>Pezizomycotina</taxon>
        <taxon>Dothideomycetes</taxon>
        <taxon>Dothideomycetes incertae sedis</taxon>
        <taxon>Zopfiaceae</taxon>
        <taxon>Zopfia</taxon>
    </lineage>
</organism>